<dbReference type="Proteomes" id="UP000041625">
    <property type="component" value="Unassembled WGS sequence"/>
</dbReference>
<dbReference type="Pfam" id="PF11810">
    <property type="entry name" value="DUF3332"/>
    <property type="match status" value="1"/>
</dbReference>
<evidence type="ECO:0000313" key="1">
    <source>
        <dbReference type="EMBL" id="CDT65308.1"/>
    </source>
</evidence>
<gene>
    <name evidence="1" type="ORF">VCR31J2_1270843</name>
</gene>
<accession>A0AA86WP60</accession>
<evidence type="ECO:0000313" key="2">
    <source>
        <dbReference type="Proteomes" id="UP000041625"/>
    </source>
</evidence>
<proteinExistence type="predicted"/>
<dbReference type="InterPro" id="IPR021768">
    <property type="entry name" value="DUF3332"/>
</dbReference>
<dbReference type="PROSITE" id="PS51257">
    <property type="entry name" value="PROKAR_LIPOPROTEIN"/>
    <property type="match status" value="1"/>
</dbReference>
<name>A0AA86WP60_9VIBR</name>
<protein>
    <recommendedName>
        <fullName evidence="3">DUF3332 domain-containing protein</fullName>
    </recommendedName>
</protein>
<reference evidence="1 2" key="1">
    <citation type="submission" date="2014-06" db="EMBL/GenBank/DDBJ databases">
        <authorList>
            <person name="Le Roux F."/>
        </authorList>
    </citation>
    <scope>NUCLEOTIDE SEQUENCE [LARGE SCALE GENOMIC DNA]</scope>
    <source>
        <strain evidence="1 2">J2-31</strain>
    </source>
</reference>
<evidence type="ECO:0008006" key="3">
    <source>
        <dbReference type="Google" id="ProtNLM"/>
    </source>
</evidence>
<keyword evidence="2" id="KW-1185">Reference proteome</keyword>
<sequence length="182" mass="20155">MNFLNKKMVLKLSVLMLIVPVVTGCVGSNFTTKKLMEFNVKVVDNRYARGGVNFLLAPVYGFTTLADYFVVNSIEFWTGSNPFDGTPHIFDSKVETMIDINGDLDPSLRDAPIDPLTYHNIEDSHIRTIDENTIEMEVTYVDGTSSTVTGVKEGANVKYFVDGEFVSETSVEALSEAFEVSS</sequence>
<comment type="caution">
    <text evidence="1">The sequence shown here is derived from an EMBL/GenBank/DDBJ whole genome shotgun (WGS) entry which is preliminary data.</text>
</comment>
<dbReference type="AlphaFoldDB" id="A0AA86WP60"/>
<dbReference type="EMBL" id="CCKJ01000032">
    <property type="protein sequence ID" value="CDT65308.1"/>
    <property type="molecule type" value="Genomic_DNA"/>
</dbReference>
<organism evidence="1 2">
    <name type="scientific">Vibrio coralliirubri</name>
    <dbReference type="NCBI Taxonomy" id="1516159"/>
    <lineage>
        <taxon>Bacteria</taxon>
        <taxon>Pseudomonadati</taxon>
        <taxon>Pseudomonadota</taxon>
        <taxon>Gammaproteobacteria</taxon>
        <taxon>Vibrionales</taxon>
        <taxon>Vibrionaceae</taxon>
        <taxon>Vibrio</taxon>
    </lineage>
</organism>